<protein>
    <submittedName>
        <fullName evidence="2">Uncharacterized protein</fullName>
    </submittedName>
</protein>
<gene>
    <name evidence="2" type="ORF">chiPu_0026713</name>
</gene>
<feature type="region of interest" description="Disordered" evidence="1">
    <location>
        <begin position="1"/>
        <end position="23"/>
    </location>
</feature>
<organism evidence="2 3">
    <name type="scientific">Chiloscyllium punctatum</name>
    <name type="common">Brownbanded bambooshark</name>
    <name type="synonym">Hemiscyllium punctatum</name>
    <dbReference type="NCBI Taxonomy" id="137246"/>
    <lineage>
        <taxon>Eukaryota</taxon>
        <taxon>Metazoa</taxon>
        <taxon>Chordata</taxon>
        <taxon>Craniata</taxon>
        <taxon>Vertebrata</taxon>
        <taxon>Chondrichthyes</taxon>
        <taxon>Elasmobranchii</taxon>
        <taxon>Galeomorphii</taxon>
        <taxon>Galeoidea</taxon>
        <taxon>Orectolobiformes</taxon>
        <taxon>Hemiscylliidae</taxon>
        <taxon>Chiloscyllium</taxon>
    </lineage>
</organism>
<accession>A0A401TJE8</accession>
<proteinExistence type="predicted"/>
<evidence type="ECO:0000313" key="2">
    <source>
        <dbReference type="EMBL" id="GCC42733.1"/>
    </source>
</evidence>
<dbReference type="Proteomes" id="UP000287033">
    <property type="component" value="Unassembled WGS sequence"/>
</dbReference>
<name>A0A401TJE8_CHIPU</name>
<evidence type="ECO:0000256" key="1">
    <source>
        <dbReference type="SAM" id="MobiDB-lite"/>
    </source>
</evidence>
<comment type="caution">
    <text evidence="2">The sequence shown here is derived from an EMBL/GenBank/DDBJ whole genome shotgun (WGS) entry which is preliminary data.</text>
</comment>
<sequence>MHDRIETGDATRGQAIQLRSVFHGRRSPVQTRLERAAGSHDLNVWDCASPKGRDQPDEAVSSSKSCPTTTVWFLTSGRPIPKFLTRRTLD</sequence>
<evidence type="ECO:0000313" key="3">
    <source>
        <dbReference type="Proteomes" id="UP000287033"/>
    </source>
</evidence>
<dbReference type="AlphaFoldDB" id="A0A401TJE8"/>
<reference evidence="2 3" key="1">
    <citation type="journal article" date="2018" name="Nat. Ecol. Evol.">
        <title>Shark genomes provide insights into elasmobranch evolution and the origin of vertebrates.</title>
        <authorList>
            <person name="Hara Y"/>
            <person name="Yamaguchi K"/>
            <person name="Onimaru K"/>
            <person name="Kadota M"/>
            <person name="Koyanagi M"/>
            <person name="Keeley SD"/>
            <person name="Tatsumi K"/>
            <person name="Tanaka K"/>
            <person name="Motone F"/>
            <person name="Kageyama Y"/>
            <person name="Nozu R"/>
            <person name="Adachi N"/>
            <person name="Nishimura O"/>
            <person name="Nakagawa R"/>
            <person name="Tanegashima C"/>
            <person name="Kiyatake I"/>
            <person name="Matsumoto R"/>
            <person name="Murakumo K"/>
            <person name="Nishida K"/>
            <person name="Terakita A"/>
            <person name="Kuratani S"/>
            <person name="Sato K"/>
            <person name="Hyodo S Kuraku.S."/>
        </authorList>
    </citation>
    <scope>NUCLEOTIDE SEQUENCE [LARGE SCALE GENOMIC DNA]</scope>
</reference>
<dbReference type="EMBL" id="BEZZ01085891">
    <property type="protein sequence ID" value="GCC42733.1"/>
    <property type="molecule type" value="Genomic_DNA"/>
</dbReference>
<keyword evidence="3" id="KW-1185">Reference proteome</keyword>